<dbReference type="HOGENOM" id="CLU_043838_1_0_1"/>
<proteinExistence type="predicted"/>
<dbReference type="InterPro" id="IPR018786">
    <property type="entry name" value="Mit_KHE1"/>
</dbReference>
<keyword evidence="2" id="KW-1133">Transmembrane helix</keyword>
<name>F8NZU3_SERL9</name>
<dbReference type="GO" id="GO:0006813">
    <property type="term" value="P:potassium ion transport"/>
    <property type="evidence" value="ECO:0007669"/>
    <property type="project" value="TreeGrafter"/>
</dbReference>
<dbReference type="Pfam" id="PF10173">
    <property type="entry name" value="Mit_KHE1"/>
    <property type="match status" value="1"/>
</dbReference>
<dbReference type="GeneID" id="18819814"/>
<evidence type="ECO:0000256" key="1">
    <source>
        <dbReference type="SAM" id="MobiDB-lite"/>
    </source>
</evidence>
<evidence type="ECO:0000256" key="2">
    <source>
        <dbReference type="SAM" id="Phobius"/>
    </source>
</evidence>
<evidence type="ECO:0000313" key="3">
    <source>
        <dbReference type="EMBL" id="EGO24064.1"/>
    </source>
</evidence>
<accession>F8NZU3</accession>
<dbReference type="EMBL" id="GL945435">
    <property type="protein sequence ID" value="EGO24064.1"/>
    <property type="molecule type" value="Genomic_DNA"/>
</dbReference>
<sequence length="354" mass="39352">MSSVRKTIRSMRILALPLARPKIPPEAVSNPNAIYNPNRMLIYYHFHLIPSSTSGTQENGQSRIKQLMTRASTKAAGVWAGFGKAPEGTWKLKTYEYGERLVDRIDFEELALKSVDPSLGPSIPHPDVTGQKLEDLQEGSNIEKSQDNHISLIYPPSVYTSLTTTAASQLTHPCIIHLRALLTTRIPRHRRGFWAWMIIAPFTAPFMLIPVIPNLPFFFCVWRSWSHYRAYRASQYLSSLLDRNLIVPKPSEELDSLYLAHSSTLRTSPKTPSSTPLPFDSDPPLNSDGSILSSSTPPPADETNAAANSSQRLLLTRKSIPAILELFGLPSTAGADMYRAFEQVRGRIGGNTGR</sequence>
<dbReference type="RefSeq" id="XP_007319826.1">
    <property type="nucleotide sequence ID" value="XM_007319764.1"/>
</dbReference>
<protein>
    <recommendedName>
        <fullName evidence="4">Mitochondrial K+-H+ exchange-related-domain-containing protein</fullName>
    </recommendedName>
</protein>
<dbReference type="PANTHER" id="PTHR28062">
    <property type="entry name" value="K+-H+ EXCHANGE-LIKE PROTEIN"/>
    <property type="match status" value="1"/>
</dbReference>
<feature type="region of interest" description="Disordered" evidence="1">
    <location>
        <begin position="288"/>
        <end position="308"/>
    </location>
</feature>
<evidence type="ECO:0008006" key="4">
    <source>
        <dbReference type="Google" id="ProtNLM"/>
    </source>
</evidence>
<dbReference type="KEGG" id="sla:SERLADRAFT_470750"/>
<keyword evidence="2" id="KW-0472">Membrane</keyword>
<keyword evidence="2" id="KW-0812">Transmembrane</keyword>
<dbReference type="GO" id="GO:0005743">
    <property type="term" value="C:mitochondrial inner membrane"/>
    <property type="evidence" value="ECO:0007669"/>
    <property type="project" value="TreeGrafter"/>
</dbReference>
<dbReference type="PANTHER" id="PTHR28062:SF1">
    <property type="entry name" value="TRANSMEMBRANE PROTEIN"/>
    <property type="match status" value="1"/>
</dbReference>
<dbReference type="AlphaFoldDB" id="F8NZU3"/>
<dbReference type="Proteomes" id="UP000008064">
    <property type="component" value="Unassembled WGS sequence"/>
</dbReference>
<dbReference type="GO" id="GO:1902600">
    <property type="term" value="P:proton transmembrane transport"/>
    <property type="evidence" value="ECO:0007669"/>
    <property type="project" value="TreeGrafter"/>
</dbReference>
<feature type="transmembrane region" description="Helical" evidence="2">
    <location>
        <begin position="193"/>
        <end position="212"/>
    </location>
</feature>
<gene>
    <name evidence="3" type="ORF">SERLADRAFT_470750</name>
</gene>
<organism>
    <name type="scientific">Serpula lacrymans var. lacrymans (strain S7.9)</name>
    <name type="common">Dry rot fungus</name>
    <dbReference type="NCBI Taxonomy" id="578457"/>
    <lineage>
        <taxon>Eukaryota</taxon>
        <taxon>Fungi</taxon>
        <taxon>Dikarya</taxon>
        <taxon>Basidiomycota</taxon>
        <taxon>Agaricomycotina</taxon>
        <taxon>Agaricomycetes</taxon>
        <taxon>Agaricomycetidae</taxon>
        <taxon>Boletales</taxon>
        <taxon>Coniophorineae</taxon>
        <taxon>Serpulaceae</taxon>
        <taxon>Serpula</taxon>
    </lineage>
</organism>
<reference evidence="3" key="1">
    <citation type="submission" date="2011-04" db="EMBL/GenBank/DDBJ databases">
        <title>Evolution of plant cell wall degrading machinery underlies the functional diversity of forest fungi.</title>
        <authorList>
            <consortium name="US DOE Joint Genome Institute (JGI-PGF)"/>
            <person name="Eastwood D.C."/>
            <person name="Floudas D."/>
            <person name="Binder M."/>
            <person name="Majcherczyk A."/>
            <person name="Schneider P."/>
            <person name="Aerts A."/>
            <person name="Asiegbu F.O."/>
            <person name="Baker S.E."/>
            <person name="Barry K."/>
            <person name="Bendiksby M."/>
            <person name="Blumentritt M."/>
            <person name="Coutinho P.M."/>
            <person name="Cullen D."/>
            <person name="Cullen D."/>
            <person name="Gathman A."/>
            <person name="Goodell B."/>
            <person name="Henrissat B."/>
            <person name="Ihrmark K."/>
            <person name="Kauserud H."/>
            <person name="Kohler A."/>
            <person name="LaButti K."/>
            <person name="Lapidus A."/>
            <person name="Lavin J.L."/>
            <person name="Lee Y.-H."/>
            <person name="Lindquist E."/>
            <person name="Lilly W."/>
            <person name="Lucas S."/>
            <person name="Morin E."/>
            <person name="Murat C."/>
            <person name="Oguiza J.A."/>
            <person name="Park J."/>
            <person name="Pisabarro A.G."/>
            <person name="Riley R."/>
            <person name="Rosling A."/>
            <person name="Salamov A."/>
            <person name="Schmidt O."/>
            <person name="Schmutz J."/>
            <person name="Skrede I."/>
            <person name="Stenlid J."/>
            <person name="Wiebenga A."/>
            <person name="Xie X."/>
            <person name="Kues U."/>
            <person name="Hibbett D.S."/>
            <person name="Hoffmeister D."/>
            <person name="Hogberg N."/>
            <person name="Martin F."/>
            <person name="Grigoriev I.V."/>
            <person name="Watkinson S.C."/>
        </authorList>
    </citation>
    <scope>NUCLEOTIDE SEQUENCE</scope>
    <source>
        <strain evidence="3">S7.9</strain>
    </source>
</reference>
<dbReference type="OrthoDB" id="5562676at2759"/>